<dbReference type="PANTHER" id="PTHR30024:SF42">
    <property type="entry name" value="ALIPHATIC SULFONATES-BINDING PROTEIN-RELATED"/>
    <property type="match status" value="1"/>
</dbReference>
<dbReference type="EMBL" id="BOPZ01000022">
    <property type="protein sequence ID" value="GIM29778.1"/>
    <property type="molecule type" value="Genomic_DNA"/>
</dbReference>
<dbReference type="AlphaFoldDB" id="A0A919VMP1"/>
<dbReference type="PROSITE" id="PS51257">
    <property type="entry name" value="PROKAR_LIPOPROTEIN"/>
    <property type="match status" value="1"/>
</dbReference>
<dbReference type="FunFam" id="3.40.190.10:FF:000050">
    <property type="entry name" value="Sulfonate ABC transporter substrate-binding protein"/>
    <property type="match status" value="1"/>
</dbReference>
<dbReference type="Proteomes" id="UP000679179">
    <property type="component" value="Unassembled WGS sequence"/>
</dbReference>
<organism evidence="8 9">
    <name type="scientific">Clostridium polyendosporum</name>
    <dbReference type="NCBI Taxonomy" id="69208"/>
    <lineage>
        <taxon>Bacteria</taxon>
        <taxon>Bacillati</taxon>
        <taxon>Bacillota</taxon>
        <taxon>Clostridia</taxon>
        <taxon>Eubacteriales</taxon>
        <taxon>Clostridiaceae</taxon>
        <taxon>Clostridium</taxon>
    </lineage>
</organism>
<evidence type="ECO:0000313" key="8">
    <source>
        <dbReference type="EMBL" id="GIM29778.1"/>
    </source>
</evidence>
<name>A0A919VMP1_9CLOT</name>
<accession>A0A919VMP1</accession>
<evidence type="ECO:0000256" key="5">
    <source>
        <dbReference type="ARBA" id="ARBA00070228"/>
    </source>
</evidence>
<evidence type="ECO:0000256" key="6">
    <source>
        <dbReference type="SAM" id="SignalP"/>
    </source>
</evidence>
<evidence type="ECO:0000256" key="1">
    <source>
        <dbReference type="ARBA" id="ARBA00010742"/>
    </source>
</evidence>
<dbReference type="Pfam" id="PF13379">
    <property type="entry name" value="NMT1_2"/>
    <property type="match status" value="1"/>
</dbReference>
<dbReference type="Gene3D" id="3.40.190.10">
    <property type="entry name" value="Periplasmic binding protein-like II"/>
    <property type="match status" value="2"/>
</dbReference>
<dbReference type="RefSeq" id="WP_246503533.1">
    <property type="nucleotide sequence ID" value="NZ_BOPZ01000022.1"/>
</dbReference>
<sequence>MRIKKIVSIVSLVTLSAFLLAGCGKANAQKNINDKSAAVQAKSEKPEKIKIGYQPGVNHTLLIAAKQQGWFDEEFKKDGIDVQFESFTSGPPMIEAFAGNRLDIGQVGDQPAIQAKANGIDVKAIGVYASGYELDGLVVPNGSDIKSPKDLKGKKVGFTVGSTGHRLLYLYLQSVGLTPKDVKEVNLQPADIKTALASKNIDAAVTWEPWISTVEFEGIGHQIADATNLKFNSNFIIVTNSFAKKYPEIVKRIVKVYERAEKWTNENPDKAVDLVAKDTGMKKEILSKAMKKEHFDIRLTDEVIKSASDTIKTLRETNTIRKDVNINDLIDNSYLKSIGVK</sequence>
<dbReference type="NCBIfam" id="TIGR01728">
    <property type="entry name" value="SsuA_fam"/>
    <property type="match status" value="1"/>
</dbReference>
<comment type="function">
    <text evidence="4">Part of a binding-protein-dependent transport system for aliphatic sulfonates. Putative binding protein.</text>
</comment>
<proteinExistence type="inferred from homology"/>
<evidence type="ECO:0000256" key="3">
    <source>
        <dbReference type="ARBA" id="ARBA00022729"/>
    </source>
</evidence>
<protein>
    <recommendedName>
        <fullName evidence="5">Putative aliphatic sulfonates-binding protein</fullName>
    </recommendedName>
</protein>
<feature type="domain" description="Solute-binding protein family 3/N-terminal" evidence="7">
    <location>
        <begin position="60"/>
        <end position="267"/>
    </location>
</feature>
<dbReference type="GO" id="GO:0016020">
    <property type="term" value="C:membrane"/>
    <property type="evidence" value="ECO:0007669"/>
    <property type="project" value="InterPro"/>
</dbReference>
<dbReference type="SUPFAM" id="SSF53850">
    <property type="entry name" value="Periplasmic binding protein-like II"/>
    <property type="match status" value="1"/>
</dbReference>
<dbReference type="CDD" id="cd01008">
    <property type="entry name" value="PBP2_NrtA_SsuA_CpmA_like"/>
    <property type="match status" value="1"/>
</dbReference>
<keyword evidence="2" id="KW-0813">Transport</keyword>
<dbReference type="SMART" id="SM00062">
    <property type="entry name" value="PBPb"/>
    <property type="match status" value="1"/>
</dbReference>
<feature type="signal peptide" evidence="6">
    <location>
        <begin position="1"/>
        <end position="28"/>
    </location>
</feature>
<evidence type="ECO:0000256" key="2">
    <source>
        <dbReference type="ARBA" id="ARBA00022448"/>
    </source>
</evidence>
<keyword evidence="3 6" id="KW-0732">Signal</keyword>
<dbReference type="InterPro" id="IPR010067">
    <property type="entry name" value="ABC_SsuA_sub-bd"/>
</dbReference>
<evidence type="ECO:0000313" key="9">
    <source>
        <dbReference type="Proteomes" id="UP000679179"/>
    </source>
</evidence>
<comment type="similarity">
    <text evidence="1">Belongs to the bacterial solute-binding protein SsuA/TauA family.</text>
</comment>
<evidence type="ECO:0000259" key="7">
    <source>
        <dbReference type="SMART" id="SM00062"/>
    </source>
</evidence>
<dbReference type="GO" id="GO:0042626">
    <property type="term" value="F:ATPase-coupled transmembrane transporter activity"/>
    <property type="evidence" value="ECO:0007669"/>
    <property type="project" value="InterPro"/>
</dbReference>
<feature type="chain" id="PRO_5037231838" description="Putative aliphatic sulfonates-binding protein" evidence="6">
    <location>
        <begin position="29"/>
        <end position="341"/>
    </location>
</feature>
<gene>
    <name evidence="8" type="primary">ssuA_2</name>
    <name evidence="8" type="ORF">CPJCM30710_24440</name>
</gene>
<keyword evidence="9" id="KW-1185">Reference proteome</keyword>
<comment type="caution">
    <text evidence="8">The sequence shown here is derived from an EMBL/GenBank/DDBJ whole genome shotgun (WGS) entry which is preliminary data.</text>
</comment>
<dbReference type="PANTHER" id="PTHR30024">
    <property type="entry name" value="ALIPHATIC SULFONATES-BINDING PROTEIN-RELATED"/>
    <property type="match status" value="1"/>
</dbReference>
<dbReference type="InterPro" id="IPR001638">
    <property type="entry name" value="Solute-binding_3/MltF_N"/>
</dbReference>
<reference evidence="8" key="1">
    <citation type="submission" date="2021-03" db="EMBL/GenBank/DDBJ databases">
        <title>Taxonomic study of Clostridium polyendosporum from meadow-gley soil under rice.</title>
        <authorList>
            <person name="Kobayashi H."/>
            <person name="Tanizawa Y."/>
            <person name="Yagura M."/>
        </authorList>
    </citation>
    <scope>NUCLEOTIDE SEQUENCE</scope>
    <source>
        <strain evidence="8">JCM 30710</strain>
    </source>
</reference>
<evidence type="ECO:0000256" key="4">
    <source>
        <dbReference type="ARBA" id="ARBA00055538"/>
    </source>
</evidence>